<comment type="caution">
    <text evidence="4">The sequence shown here is derived from an EMBL/GenBank/DDBJ whole genome shotgun (WGS) entry which is preliminary data.</text>
</comment>
<keyword evidence="3" id="KW-1133">Transmembrane helix</keyword>
<evidence type="ECO:0000256" key="2">
    <source>
        <dbReference type="ARBA" id="ARBA00005375"/>
    </source>
</evidence>
<dbReference type="SUPFAM" id="SSF53254">
    <property type="entry name" value="Phosphoglycerate mutase-like"/>
    <property type="match status" value="1"/>
</dbReference>
<dbReference type="Proteomes" id="UP001303046">
    <property type="component" value="Unassembled WGS sequence"/>
</dbReference>
<evidence type="ECO:0008006" key="6">
    <source>
        <dbReference type="Google" id="ProtNLM"/>
    </source>
</evidence>
<dbReference type="InterPro" id="IPR000560">
    <property type="entry name" value="His_Pase_clade-2"/>
</dbReference>
<dbReference type="CDD" id="cd07061">
    <property type="entry name" value="HP_HAP_like"/>
    <property type="match status" value="1"/>
</dbReference>
<sequence length="396" mass="45478">MGHEKLKYVAIGVVILIMLVFLALAVPLLFYRPPRMIALMRIDDKKMKLLSAIVLFRHGARAPLEMQNKTIAALFPNGPGEITQAGIEETFNLGRFLGKRYVKTKFLRTPPLPSEVYFRSRSNNRCLFCGAVVGSGMWASDQDSEFTAVPVYSQGKKDKLLTHLQNCEVEIRRINNRCGRKPPSYANWGAYEGFIYECIGLHYQNNLFPDAEAFSKVETLVQMDRNGLKMPDWFEQNREQIYSLYEKTYSFIVGVNEYHDEQLLKMKQGFLMSTIMKTLWKQWQEYEKSGQIKKRKFTAFSTQDWLLLAFLHSLGCGDEALGSTIPTYNSVVIIELYVRKRKPFVKVLYKHGGMTLPRDVTHAVRGCTFSPCHLVEFSLCCKKYMTDDPKSACDLS</sequence>
<comment type="similarity">
    <text evidence="2">Belongs to the histidine acid phosphatase family.</text>
</comment>
<dbReference type="InterPro" id="IPR029033">
    <property type="entry name" value="His_PPase_superfam"/>
</dbReference>
<keyword evidence="3" id="KW-0812">Transmembrane</keyword>
<dbReference type="PROSITE" id="PS00616">
    <property type="entry name" value="HIS_ACID_PHOSPHAT_1"/>
    <property type="match status" value="1"/>
</dbReference>
<dbReference type="PANTHER" id="PTHR11567:SF172">
    <property type="entry name" value="ACID PHOSPHATASE FAMILY"/>
    <property type="match status" value="1"/>
</dbReference>
<comment type="catalytic activity">
    <reaction evidence="1">
        <text>a phosphate monoester + H2O = an alcohol + phosphate</text>
        <dbReference type="Rhea" id="RHEA:15017"/>
        <dbReference type="ChEBI" id="CHEBI:15377"/>
        <dbReference type="ChEBI" id="CHEBI:30879"/>
        <dbReference type="ChEBI" id="CHEBI:43474"/>
        <dbReference type="ChEBI" id="CHEBI:67140"/>
        <dbReference type="EC" id="3.1.3.2"/>
    </reaction>
</comment>
<gene>
    <name evidence="4" type="primary">Necator_chrI.g229</name>
    <name evidence="4" type="ORF">RB195_004108</name>
</gene>
<dbReference type="EMBL" id="JAVFWL010000001">
    <property type="protein sequence ID" value="KAK6725589.1"/>
    <property type="molecule type" value="Genomic_DNA"/>
</dbReference>
<proteinExistence type="inferred from homology"/>
<dbReference type="Gene3D" id="3.40.50.1240">
    <property type="entry name" value="Phosphoglycerate mutase-like"/>
    <property type="match status" value="1"/>
</dbReference>
<protein>
    <recommendedName>
        <fullName evidence="6">Histidine acid phosphatase</fullName>
    </recommendedName>
</protein>
<dbReference type="InterPro" id="IPR050645">
    <property type="entry name" value="Histidine_acid_phosphatase"/>
</dbReference>
<reference evidence="4 5" key="1">
    <citation type="submission" date="2023-08" db="EMBL/GenBank/DDBJ databases">
        <title>A Necator americanus chromosomal reference genome.</title>
        <authorList>
            <person name="Ilik V."/>
            <person name="Petrzelkova K.J."/>
            <person name="Pardy F."/>
            <person name="Fuh T."/>
            <person name="Niatou-Singa F.S."/>
            <person name="Gouil Q."/>
            <person name="Baker L."/>
            <person name="Ritchie M.E."/>
            <person name="Jex A.R."/>
            <person name="Gazzola D."/>
            <person name="Li H."/>
            <person name="Toshio Fujiwara R."/>
            <person name="Zhan B."/>
            <person name="Aroian R.V."/>
            <person name="Pafco B."/>
            <person name="Schwarz E.M."/>
        </authorList>
    </citation>
    <scope>NUCLEOTIDE SEQUENCE [LARGE SCALE GENOMIC DNA]</scope>
    <source>
        <strain evidence="4 5">Aroian</strain>
        <tissue evidence="4">Whole animal</tissue>
    </source>
</reference>
<accession>A0ABR1BGD8</accession>
<name>A0ABR1BGD8_NECAM</name>
<keyword evidence="5" id="KW-1185">Reference proteome</keyword>
<dbReference type="Pfam" id="PF00328">
    <property type="entry name" value="His_Phos_2"/>
    <property type="match status" value="1"/>
</dbReference>
<keyword evidence="3" id="KW-0472">Membrane</keyword>
<dbReference type="PANTHER" id="PTHR11567">
    <property type="entry name" value="ACID PHOSPHATASE-RELATED"/>
    <property type="match status" value="1"/>
</dbReference>
<evidence type="ECO:0000256" key="3">
    <source>
        <dbReference type="SAM" id="Phobius"/>
    </source>
</evidence>
<organism evidence="4 5">
    <name type="scientific">Necator americanus</name>
    <name type="common">Human hookworm</name>
    <dbReference type="NCBI Taxonomy" id="51031"/>
    <lineage>
        <taxon>Eukaryota</taxon>
        <taxon>Metazoa</taxon>
        <taxon>Ecdysozoa</taxon>
        <taxon>Nematoda</taxon>
        <taxon>Chromadorea</taxon>
        <taxon>Rhabditida</taxon>
        <taxon>Rhabditina</taxon>
        <taxon>Rhabditomorpha</taxon>
        <taxon>Strongyloidea</taxon>
        <taxon>Ancylostomatidae</taxon>
        <taxon>Bunostominae</taxon>
        <taxon>Necator</taxon>
    </lineage>
</organism>
<dbReference type="InterPro" id="IPR033379">
    <property type="entry name" value="Acid_Pase_AS"/>
</dbReference>
<evidence type="ECO:0000313" key="5">
    <source>
        <dbReference type="Proteomes" id="UP001303046"/>
    </source>
</evidence>
<feature type="transmembrane region" description="Helical" evidence="3">
    <location>
        <begin position="6"/>
        <end position="31"/>
    </location>
</feature>
<evidence type="ECO:0000256" key="1">
    <source>
        <dbReference type="ARBA" id="ARBA00000032"/>
    </source>
</evidence>
<evidence type="ECO:0000313" key="4">
    <source>
        <dbReference type="EMBL" id="KAK6725589.1"/>
    </source>
</evidence>